<dbReference type="EC" id="3.1.3.48" evidence="2"/>
<keyword evidence="3" id="KW-0488">Methylation</keyword>
<evidence type="ECO:0000256" key="8">
    <source>
        <dbReference type="ARBA" id="ARBA00023289"/>
    </source>
</evidence>
<dbReference type="AlphaFoldDB" id="A0A7S2R809"/>
<evidence type="ECO:0000256" key="9">
    <source>
        <dbReference type="ARBA" id="ARBA00051722"/>
    </source>
</evidence>
<keyword evidence="5" id="KW-0904">Protein phosphatase</keyword>
<dbReference type="SUPFAM" id="SSF52799">
    <property type="entry name" value="(Phosphotyrosine protein) phosphatases II"/>
    <property type="match status" value="1"/>
</dbReference>
<keyword evidence="7" id="KW-0449">Lipoprotein</keyword>
<dbReference type="PROSITE" id="PS50054">
    <property type="entry name" value="TYR_PHOSPHATASE_DUAL"/>
    <property type="match status" value="1"/>
</dbReference>
<dbReference type="FunFam" id="3.90.190.10:FF:000086">
    <property type="entry name" value="Protein tyrosine phosphatase-like protein"/>
    <property type="match status" value="1"/>
</dbReference>
<evidence type="ECO:0000313" key="12">
    <source>
        <dbReference type="EMBL" id="CAD9663309.1"/>
    </source>
</evidence>
<organism evidence="12">
    <name type="scientific">Mucochytrium quahogii</name>
    <dbReference type="NCBI Taxonomy" id="96639"/>
    <lineage>
        <taxon>Eukaryota</taxon>
        <taxon>Sar</taxon>
        <taxon>Stramenopiles</taxon>
        <taxon>Bigyra</taxon>
        <taxon>Labyrinthulomycetes</taxon>
        <taxon>Thraustochytrida</taxon>
        <taxon>Thraustochytriidae</taxon>
        <taxon>Mucochytrium</taxon>
    </lineage>
</organism>
<evidence type="ECO:0000256" key="5">
    <source>
        <dbReference type="ARBA" id="ARBA00022912"/>
    </source>
</evidence>
<comment type="similarity">
    <text evidence="1">Belongs to the protein-tyrosine phosphatase family.</text>
</comment>
<evidence type="ECO:0000256" key="6">
    <source>
        <dbReference type="ARBA" id="ARBA00023157"/>
    </source>
</evidence>
<dbReference type="Pfam" id="PF22785">
    <property type="entry name" value="Tc-R-P"/>
    <property type="match status" value="1"/>
</dbReference>
<gene>
    <name evidence="12" type="ORF">QSP1433_LOCUS615</name>
</gene>
<dbReference type="Gene3D" id="3.90.190.10">
    <property type="entry name" value="Protein tyrosine phosphatase superfamily"/>
    <property type="match status" value="1"/>
</dbReference>
<comment type="catalytic activity">
    <reaction evidence="9">
        <text>O-phospho-L-tyrosyl-[protein] + H2O = L-tyrosyl-[protein] + phosphate</text>
        <dbReference type="Rhea" id="RHEA:10684"/>
        <dbReference type="Rhea" id="RHEA-COMP:10136"/>
        <dbReference type="Rhea" id="RHEA-COMP:20101"/>
        <dbReference type="ChEBI" id="CHEBI:15377"/>
        <dbReference type="ChEBI" id="CHEBI:43474"/>
        <dbReference type="ChEBI" id="CHEBI:46858"/>
        <dbReference type="ChEBI" id="CHEBI:61978"/>
        <dbReference type="EC" id="3.1.3.48"/>
    </reaction>
</comment>
<proteinExistence type="inferred from homology"/>
<dbReference type="CDD" id="cd14500">
    <property type="entry name" value="PTP-IVa"/>
    <property type="match status" value="1"/>
</dbReference>
<dbReference type="InterPro" id="IPR000387">
    <property type="entry name" value="Tyr_Pase_dom"/>
</dbReference>
<name>A0A7S2R809_9STRA</name>
<keyword evidence="4" id="KW-0378">Hydrolase</keyword>
<dbReference type="EMBL" id="HBHK01001054">
    <property type="protein sequence ID" value="CAD9663309.1"/>
    <property type="molecule type" value="Transcribed_RNA"/>
</dbReference>
<feature type="domain" description="Tyrosine-protein phosphatase" evidence="10">
    <location>
        <begin position="17"/>
        <end position="174"/>
    </location>
</feature>
<dbReference type="GO" id="GO:0004725">
    <property type="term" value="F:protein tyrosine phosphatase activity"/>
    <property type="evidence" value="ECO:0007669"/>
    <property type="project" value="UniProtKB-EC"/>
</dbReference>
<accession>A0A7S2R809</accession>
<protein>
    <recommendedName>
        <fullName evidence="2">protein-tyrosine-phosphatase</fullName>
        <ecNumber evidence="2">3.1.3.48</ecNumber>
    </recommendedName>
</protein>
<dbReference type="InterPro" id="IPR020422">
    <property type="entry name" value="TYR_PHOSPHATASE_DUAL_dom"/>
</dbReference>
<dbReference type="PROSITE" id="PS50056">
    <property type="entry name" value="TYR_PHOSPHATASE_2"/>
    <property type="match status" value="1"/>
</dbReference>
<evidence type="ECO:0000256" key="4">
    <source>
        <dbReference type="ARBA" id="ARBA00022801"/>
    </source>
</evidence>
<evidence type="ECO:0000256" key="2">
    <source>
        <dbReference type="ARBA" id="ARBA00013064"/>
    </source>
</evidence>
<keyword evidence="8" id="KW-0636">Prenylation</keyword>
<sequence length="181" mass="19982">MMITGEPSCAVPVGVKRASLIEKGLLRIVITDAPSNLTMEQFLHELISLKVKHVARACEPTYDTSALESAGIKVHDFQFKDGGPPSVEVRDQWLDLVESCFLGKQIADDEKISVHCIAGLGRAPVLVAIALIEFCGMEPVEAVDYIRTQRRGAINIKQLSYLEKYEPTRQHQSSLDCCIIS</sequence>
<dbReference type="InterPro" id="IPR029021">
    <property type="entry name" value="Prot-tyrosine_phosphatase-like"/>
</dbReference>
<reference evidence="12" key="1">
    <citation type="submission" date="2021-01" db="EMBL/GenBank/DDBJ databases">
        <authorList>
            <person name="Corre E."/>
            <person name="Pelletier E."/>
            <person name="Niang G."/>
            <person name="Scheremetjew M."/>
            <person name="Finn R."/>
            <person name="Kale V."/>
            <person name="Holt S."/>
            <person name="Cochrane G."/>
            <person name="Meng A."/>
            <person name="Brown T."/>
            <person name="Cohen L."/>
        </authorList>
    </citation>
    <scope>NUCLEOTIDE SEQUENCE</scope>
    <source>
        <strain evidence="12">NY070348D</strain>
    </source>
</reference>
<evidence type="ECO:0000256" key="1">
    <source>
        <dbReference type="ARBA" id="ARBA00009580"/>
    </source>
</evidence>
<feature type="domain" description="Tyrosine specific protein phosphatases" evidence="11">
    <location>
        <begin position="91"/>
        <end position="161"/>
    </location>
</feature>
<evidence type="ECO:0000256" key="3">
    <source>
        <dbReference type="ARBA" id="ARBA00022481"/>
    </source>
</evidence>
<evidence type="ECO:0000256" key="7">
    <source>
        <dbReference type="ARBA" id="ARBA00023288"/>
    </source>
</evidence>
<evidence type="ECO:0000259" key="10">
    <source>
        <dbReference type="PROSITE" id="PS50054"/>
    </source>
</evidence>
<dbReference type="GO" id="GO:0005737">
    <property type="term" value="C:cytoplasm"/>
    <property type="evidence" value="ECO:0007669"/>
    <property type="project" value="UniProtKB-ARBA"/>
</dbReference>
<evidence type="ECO:0000259" key="11">
    <source>
        <dbReference type="PROSITE" id="PS50056"/>
    </source>
</evidence>
<keyword evidence="6" id="KW-1015">Disulfide bond</keyword>
<dbReference type="InterPro" id="IPR050561">
    <property type="entry name" value="PTP"/>
</dbReference>
<dbReference type="PANTHER" id="PTHR23339">
    <property type="entry name" value="TYROSINE SPECIFIC PROTEIN PHOSPHATASE AND DUAL SPECIFICITY PROTEIN PHOSPHATASE"/>
    <property type="match status" value="1"/>
</dbReference>